<feature type="domain" description="DNA polymerase zeta catalytic subunit N-terminal" evidence="2">
    <location>
        <begin position="41"/>
        <end position="94"/>
    </location>
</feature>
<evidence type="ECO:0000313" key="4">
    <source>
        <dbReference type="Proteomes" id="UP000189580"/>
    </source>
</evidence>
<dbReference type="Gene3D" id="3.30.342.10">
    <property type="entry name" value="DNA Polymerase, chain B, domain 1"/>
    <property type="match status" value="1"/>
</dbReference>
<dbReference type="InterPro" id="IPR012337">
    <property type="entry name" value="RNaseH-like_sf"/>
</dbReference>
<dbReference type="GO" id="GO:0042276">
    <property type="term" value="P:error-prone translesion synthesis"/>
    <property type="evidence" value="ECO:0007669"/>
    <property type="project" value="TreeGrafter"/>
</dbReference>
<keyword evidence="4" id="KW-1185">Reference proteome</keyword>
<dbReference type="AlphaFoldDB" id="A0A161HIB3"/>
<dbReference type="PANTHER" id="PTHR45812">
    <property type="entry name" value="DNA POLYMERASE ZETA CATALYTIC SUBUNIT"/>
    <property type="match status" value="1"/>
</dbReference>
<dbReference type="GeneID" id="30036372"/>
<dbReference type="SUPFAM" id="SSF53098">
    <property type="entry name" value="Ribonuclease H-like"/>
    <property type="match status" value="1"/>
</dbReference>
<proteinExistence type="predicted"/>
<name>A0A161HIB3_9ASCO</name>
<evidence type="ECO:0000259" key="2">
    <source>
        <dbReference type="Pfam" id="PF24065"/>
    </source>
</evidence>
<evidence type="ECO:0000313" key="3">
    <source>
        <dbReference type="EMBL" id="ANB12187.1"/>
    </source>
</evidence>
<dbReference type="GO" id="GO:0005634">
    <property type="term" value="C:nucleus"/>
    <property type="evidence" value="ECO:0007669"/>
    <property type="project" value="TreeGrafter"/>
</dbReference>
<dbReference type="Proteomes" id="UP000189580">
    <property type="component" value="Chromosome a"/>
</dbReference>
<dbReference type="KEGG" id="slb:AWJ20_426"/>
<evidence type="ECO:0000256" key="1">
    <source>
        <dbReference type="SAM" id="MobiDB-lite"/>
    </source>
</evidence>
<dbReference type="InterPro" id="IPR056447">
    <property type="entry name" value="REV3_N"/>
</dbReference>
<dbReference type="EMBL" id="CP014501">
    <property type="protein sequence ID" value="ANB12187.1"/>
    <property type="molecule type" value="Genomic_DNA"/>
</dbReference>
<organism evidence="3 4">
    <name type="scientific">Sugiyamaella lignohabitans</name>
    <dbReference type="NCBI Taxonomy" id="796027"/>
    <lineage>
        <taxon>Eukaryota</taxon>
        <taxon>Fungi</taxon>
        <taxon>Dikarya</taxon>
        <taxon>Ascomycota</taxon>
        <taxon>Saccharomycotina</taxon>
        <taxon>Dipodascomycetes</taxon>
        <taxon>Dipodascales</taxon>
        <taxon>Trichomonascaceae</taxon>
        <taxon>Sugiyamaella</taxon>
    </lineage>
</organism>
<dbReference type="Pfam" id="PF24065">
    <property type="entry name" value="REV3_N"/>
    <property type="match status" value="1"/>
</dbReference>
<reference evidence="3 4" key="1">
    <citation type="submission" date="2016-02" db="EMBL/GenBank/DDBJ databases">
        <title>Complete genome sequence and transcriptome regulation of the pentose utilising yeast Sugiyamaella lignohabitans.</title>
        <authorList>
            <person name="Bellasio M."/>
            <person name="Peymann A."/>
            <person name="Valli M."/>
            <person name="Sipitzky M."/>
            <person name="Graf A."/>
            <person name="Sauer M."/>
            <person name="Marx H."/>
            <person name="Mattanovich D."/>
        </authorList>
    </citation>
    <scope>NUCLEOTIDE SEQUENCE [LARGE SCALE GENOMIC DNA]</scope>
    <source>
        <strain evidence="3 4">CBS 10342</strain>
    </source>
</reference>
<sequence>MVTGSEQESKESSGPIGDSENGSYRNSSSRGTSSLSTSYMAIQVNNIDCYQKAPSSLDMDKYTDMRSDITLPQVPVIRIFGTTSTGYNTLVHVHGVFPYFYIRYKGGTNPEQGEYR</sequence>
<protein>
    <submittedName>
        <fullName evidence="3">Rev3p</fullName>
    </submittedName>
</protein>
<gene>
    <name evidence="3" type="primary">REV3</name>
    <name evidence="3" type="ORF">AWJ20_426</name>
</gene>
<dbReference type="PANTHER" id="PTHR45812:SF1">
    <property type="entry name" value="DNA POLYMERASE ZETA CATALYTIC SUBUNIT"/>
    <property type="match status" value="1"/>
</dbReference>
<accession>A0A161HIB3</accession>
<dbReference type="GO" id="GO:0000724">
    <property type="term" value="P:double-strand break repair via homologous recombination"/>
    <property type="evidence" value="ECO:0007669"/>
    <property type="project" value="TreeGrafter"/>
</dbReference>
<feature type="region of interest" description="Disordered" evidence="1">
    <location>
        <begin position="1"/>
        <end position="33"/>
    </location>
</feature>
<dbReference type="OrthoDB" id="2414538at2759"/>
<dbReference type="RefSeq" id="XP_018734664.1">
    <property type="nucleotide sequence ID" value="XM_018881324.1"/>
</dbReference>
<dbReference type="GO" id="GO:0016035">
    <property type="term" value="C:zeta DNA polymerase complex"/>
    <property type="evidence" value="ECO:0007669"/>
    <property type="project" value="InterPro"/>
</dbReference>
<dbReference type="InterPro" id="IPR030559">
    <property type="entry name" value="PolZ_Rev3"/>
</dbReference>
<dbReference type="GO" id="GO:0003887">
    <property type="term" value="F:DNA-directed DNA polymerase activity"/>
    <property type="evidence" value="ECO:0007669"/>
    <property type="project" value="TreeGrafter"/>
</dbReference>
<feature type="compositionally biased region" description="Low complexity" evidence="1">
    <location>
        <begin position="19"/>
        <end position="33"/>
    </location>
</feature>